<name>A0ABY6NJG6_RALSL</name>
<geneLocation type="plasmid" evidence="1">
    <name>p1</name>
</geneLocation>
<keyword evidence="1" id="KW-0614">Plasmid</keyword>
<reference evidence="1" key="1">
    <citation type="submission" date="2021-10" db="EMBL/GenBank/DDBJ databases">
        <title>Complete genome sequences of five Ralstonia solancearum strains isolated from sunflower.</title>
        <authorList>
            <person name="She X."/>
            <person name="He Z."/>
        </authorList>
    </citation>
    <scope>NUCLEOTIDE SEQUENCE</scope>
    <source>
        <strain evidence="1">RS638</strain>
    </source>
</reference>
<proteinExistence type="predicted"/>
<dbReference type="EMBL" id="CP085044">
    <property type="protein sequence ID" value="UZF17387.1"/>
    <property type="molecule type" value="Genomic_DNA"/>
</dbReference>
<organism evidence="1">
    <name type="scientific">Ralstonia solanacearum</name>
    <name type="common">Pseudomonas solanacearum</name>
    <dbReference type="NCBI Taxonomy" id="305"/>
    <lineage>
        <taxon>Bacteria</taxon>
        <taxon>Pseudomonadati</taxon>
        <taxon>Pseudomonadota</taxon>
        <taxon>Betaproteobacteria</taxon>
        <taxon>Burkholderiales</taxon>
        <taxon>Burkholderiaceae</taxon>
        <taxon>Ralstonia</taxon>
        <taxon>Ralstonia solanacearum species complex</taxon>
    </lineage>
</organism>
<sequence length="89" mass="9803">MIVLYDGKLGNGKSLSGLFQLTEVVMVDVQDSFTMKLDQAALFRRRRMLLGVLDGIDVCMRSKAFVGAVVLEERAAELIDRLGGLASPW</sequence>
<accession>A0ABY6NJG6</accession>
<gene>
    <name evidence="1" type="ORF">LH706_25915</name>
</gene>
<evidence type="ECO:0000313" key="1">
    <source>
        <dbReference type="EMBL" id="UZF17387.1"/>
    </source>
</evidence>
<protein>
    <submittedName>
        <fullName evidence="1">Uncharacterized protein</fullName>
    </submittedName>
</protein>